<evidence type="ECO:0000313" key="2">
    <source>
        <dbReference type="EMBL" id="KAJ8557140.1"/>
    </source>
</evidence>
<organism evidence="2 3">
    <name type="scientific">Anisodus acutangulus</name>
    <dbReference type="NCBI Taxonomy" id="402998"/>
    <lineage>
        <taxon>Eukaryota</taxon>
        <taxon>Viridiplantae</taxon>
        <taxon>Streptophyta</taxon>
        <taxon>Embryophyta</taxon>
        <taxon>Tracheophyta</taxon>
        <taxon>Spermatophyta</taxon>
        <taxon>Magnoliopsida</taxon>
        <taxon>eudicotyledons</taxon>
        <taxon>Gunneridae</taxon>
        <taxon>Pentapetalae</taxon>
        <taxon>asterids</taxon>
        <taxon>lamiids</taxon>
        <taxon>Solanales</taxon>
        <taxon>Solanaceae</taxon>
        <taxon>Solanoideae</taxon>
        <taxon>Hyoscyameae</taxon>
        <taxon>Anisodus</taxon>
    </lineage>
</organism>
<protein>
    <submittedName>
        <fullName evidence="2">Uncharacterized protein</fullName>
    </submittedName>
</protein>
<dbReference type="EMBL" id="JAJAGQ010000007">
    <property type="protein sequence ID" value="KAJ8557140.1"/>
    <property type="molecule type" value="Genomic_DNA"/>
</dbReference>
<feature type="region of interest" description="Disordered" evidence="1">
    <location>
        <begin position="1"/>
        <end position="51"/>
    </location>
</feature>
<evidence type="ECO:0000256" key="1">
    <source>
        <dbReference type="SAM" id="MobiDB-lite"/>
    </source>
</evidence>
<dbReference type="AlphaFoldDB" id="A0A9Q1MCZ0"/>
<name>A0A9Q1MCZ0_9SOLA</name>
<keyword evidence="3" id="KW-1185">Reference proteome</keyword>
<comment type="caution">
    <text evidence="2">The sequence shown here is derived from an EMBL/GenBank/DDBJ whole genome shotgun (WGS) entry which is preliminary data.</text>
</comment>
<reference evidence="3" key="1">
    <citation type="journal article" date="2023" name="Proc. Natl. Acad. Sci. U.S.A.">
        <title>Genomic and structural basis for evolution of tropane alkaloid biosynthesis.</title>
        <authorList>
            <person name="Wanga Y.-J."/>
            <person name="Taina T."/>
            <person name="Yua J.-Y."/>
            <person name="Lia J."/>
            <person name="Xua B."/>
            <person name="Chenc J."/>
            <person name="D'Auriad J.C."/>
            <person name="Huanga J.-P."/>
            <person name="Huanga S.-X."/>
        </authorList>
    </citation>
    <scope>NUCLEOTIDE SEQUENCE [LARGE SCALE GENOMIC DNA]</scope>
    <source>
        <strain evidence="3">cv. KIB-2019</strain>
    </source>
</reference>
<proteinExistence type="predicted"/>
<sequence>MVSGQKINNGVIAVSMSSSAEENNKEQVYNEGSKFEEEKQEKIMQSDNLDDKVEDVMPSIEDHEDVQNNVSDQHINGDNDTEEVNISSVIEKPGDQVEISEEQIEVLNKKLEVPVETNHNDAQAIVQVPQAYQILNINPTSPMKELHDLVSHNIKDTIVHACSDEIEADLKNTDTTEALAKALEHVVVEAGLSPKSHMKDNLPGCY</sequence>
<dbReference type="Proteomes" id="UP001152561">
    <property type="component" value="Unassembled WGS sequence"/>
</dbReference>
<accession>A0A9Q1MCZ0</accession>
<evidence type="ECO:0000313" key="3">
    <source>
        <dbReference type="Proteomes" id="UP001152561"/>
    </source>
</evidence>
<gene>
    <name evidence="2" type="ORF">K7X08_002765</name>
</gene>
<feature type="compositionally biased region" description="Basic and acidic residues" evidence="1">
    <location>
        <begin position="33"/>
        <end position="51"/>
    </location>
</feature>